<keyword evidence="2" id="KW-1133">Transmembrane helix</keyword>
<dbReference type="Proteomes" id="UP000231567">
    <property type="component" value="Unassembled WGS sequence"/>
</dbReference>
<keyword evidence="1" id="KW-0456">Lyase</keyword>
<evidence type="ECO:0000313" key="4">
    <source>
        <dbReference type="EMBL" id="PIP21715.1"/>
    </source>
</evidence>
<sequence length="193" mass="21608">MVGRNTAEKEIDGKPIILGRKELEDFLPHRRRALLLKKGWLEIKDGKVIANAVFYAHPRYFKGHFPGDPVLPGHILQEACCQTSALLFPYSPANQVRLVSVNVEFKEEVKPGQTVLLRAWFTREGSVNFRIAGEAICEGGKVLNLEKAMLKIVPQIEKAKKRGLMKLIAALARAFYMSISFFSGLPYPGSQNT</sequence>
<comment type="caution">
    <text evidence="4">The sequence shown here is derived from an EMBL/GenBank/DDBJ whole genome shotgun (WGS) entry which is preliminary data.</text>
</comment>
<gene>
    <name evidence="4" type="ORF">COX39_01480</name>
</gene>
<reference evidence="4 5" key="1">
    <citation type="submission" date="2017-09" db="EMBL/GenBank/DDBJ databases">
        <title>Depth-based differentiation of microbial function through sediment-hosted aquifers and enrichment of novel symbionts in the deep terrestrial subsurface.</title>
        <authorList>
            <person name="Probst A.J."/>
            <person name="Ladd B."/>
            <person name="Jarett J.K."/>
            <person name="Geller-Mcgrath D.E."/>
            <person name="Sieber C.M."/>
            <person name="Emerson J.B."/>
            <person name="Anantharaman K."/>
            <person name="Thomas B.C."/>
            <person name="Malmstrom R."/>
            <person name="Stieglmeier M."/>
            <person name="Klingl A."/>
            <person name="Woyke T."/>
            <person name="Ryan C.M."/>
            <person name="Banfield J.F."/>
        </authorList>
    </citation>
    <scope>NUCLEOTIDE SEQUENCE [LARGE SCALE GENOMIC DNA]</scope>
    <source>
        <strain evidence="4">CG23_combo_of_CG06-09_8_20_14_all_40_13</strain>
    </source>
</reference>
<dbReference type="PANTHER" id="PTHR30272:SF1">
    <property type="entry name" value="3-HYDROXYACYL-[ACYL-CARRIER-PROTEIN] DEHYDRATASE"/>
    <property type="match status" value="1"/>
</dbReference>
<feature type="domain" description="ApeI dehydratase-like" evidence="3">
    <location>
        <begin position="46"/>
        <end position="132"/>
    </location>
</feature>
<proteinExistence type="predicted"/>
<dbReference type="AlphaFoldDB" id="A0A2G9YR62"/>
<dbReference type="PANTHER" id="PTHR30272">
    <property type="entry name" value="3-HYDROXYACYL-[ACYL-CARRIER-PROTEIN] DEHYDRATASE"/>
    <property type="match status" value="1"/>
</dbReference>
<evidence type="ECO:0000313" key="5">
    <source>
        <dbReference type="Proteomes" id="UP000231567"/>
    </source>
</evidence>
<dbReference type="InterPro" id="IPR054545">
    <property type="entry name" value="ApeI-like"/>
</dbReference>
<evidence type="ECO:0000259" key="3">
    <source>
        <dbReference type="Pfam" id="PF22818"/>
    </source>
</evidence>
<organism evidence="4 5">
    <name type="scientific">Candidatus Nealsonbacteria bacterium CG23_combo_of_CG06-09_8_20_14_all_40_13</name>
    <dbReference type="NCBI Taxonomy" id="1974724"/>
    <lineage>
        <taxon>Bacteria</taxon>
        <taxon>Candidatus Nealsoniibacteriota</taxon>
    </lineage>
</organism>
<accession>A0A2G9YR62</accession>
<keyword evidence="2" id="KW-0472">Membrane</keyword>
<keyword evidence="2" id="KW-0812">Transmembrane</keyword>
<dbReference type="InterPro" id="IPR013114">
    <property type="entry name" value="FabA_FabZ"/>
</dbReference>
<evidence type="ECO:0000256" key="1">
    <source>
        <dbReference type="ARBA" id="ARBA00023239"/>
    </source>
</evidence>
<dbReference type="Pfam" id="PF22818">
    <property type="entry name" value="ApeI-like"/>
    <property type="match status" value="1"/>
</dbReference>
<dbReference type="EMBL" id="PCRM01000024">
    <property type="protein sequence ID" value="PIP21715.1"/>
    <property type="molecule type" value="Genomic_DNA"/>
</dbReference>
<dbReference type="GO" id="GO:0016829">
    <property type="term" value="F:lyase activity"/>
    <property type="evidence" value="ECO:0007669"/>
    <property type="project" value="UniProtKB-KW"/>
</dbReference>
<dbReference type="Gene3D" id="3.10.129.10">
    <property type="entry name" value="Hotdog Thioesterase"/>
    <property type="match status" value="1"/>
</dbReference>
<protein>
    <recommendedName>
        <fullName evidence="3">ApeI dehydratase-like domain-containing protein</fullName>
    </recommendedName>
</protein>
<name>A0A2G9YR62_9BACT</name>
<dbReference type="SUPFAM" id="SSF54637">
    <property type="entry name" value="Thioesterase/thiol ester dehydrase-isomerase"/>
    <property type="match status" value="1"/>
</dbReference>
<evidence type="ECO:0000256" key="2">
    <source>
        <dbReference type="SAM" id="Phobius"/>
    </source>
</evidence>
<dbReference type="InterPro" id="IPR029069">
    <property type="entry name" value="HotDog_dom_sf"/>
</dbReference>
<feature type="transmembrane region" description="Helical" evidence="2">
    <location>
        <begin position="167"/>
        <end position="187"/>
    </location>
</feature>